<dbReference type="EMBL" id="JAINUF010000020">
    <property type="protein sequence ID" value="KAJ8335449.1"/>
    <property type="molecule type" value="Genomic_DNA"/>
</dbReference>
<evidence type="ECO:0000313" key="2">
    <source>
        <dbReference type="EMBL" id="KAJ8335449.1"/>
    </source>
</evidence>
<protein>
    <submittedName>
        <fullName evidence="2">Uncharacterized protein</fullName>
    </submittedName>
</protein>
<sequence length="292" mass="32007">MPHRNREFLRSRQEQLPLMVLICLFSSRAALSKVLNYVGEPPSPRNPPHHTFGDPVGSLPLPEILQDPEASPFSLLVGTTQVALTQHNLNLRDYPSCDVTTPPPRRMMRLPAVQTPPPTPPGGPALLSETAAENALPFSAVPNLPHNAAADSSGPLRTTGRKLEETRVTACPRWLLAVNAPLGLGVRPWWRRRPDSSVKRGPYFPPAVARPRIWAMQGLCVTAAVFLLAVAAPGRYKLTTGLLLLSPQADPATPTASQCFPDVCTMPSFRFLDPRDGTEWRVPELEFYASTH</sequence>
<keyword evidence="1" id="KW-0812">Transmembrane</keyword>
<comment type="caution">
    <text evidence="2">The sequence shown here is derived from an EMBL/GenBank/DDBJ whole genome shotgun (WGS) entry which is preliminary data.</text>
</comment>
<evidence type="ECO:0000256" key="1">
    <source>
        <dbReference type="SAM" id="Phobius"/>
    </source>
</evidence>
<accession>A0A9Q1EAY2</accession>
<reference evidence="2" key="1">
    <citation type="journal article" date="2023" name="Science">
        <title>Genome structures resolve the early diversification of teleost fishes.</title>
        <authorList>
            <person name="Parey E."/>
            <person name="Louis A."/>
            <person name="Montfort J."/>
            <person name="Bouchez O."/>
            <person name="Roques C."/>
            <person name="Iampietro C."/>
            <person name="Lluch J."/>
            <person name="Castinel A."/>
            <person name="Donnadieu C."/>
            <person name="Desvignes T."/>
            <person name="Floi Bucao C."/>
            <person name="Jouanno E."/>
            <person name="Wen M."/>
            <person name="Mejri S."/>
            <person name="Dirks R."/>
            <person name="Jansen H."/>
            <person name="Henkel C."/>
            <person name="Chen W.J."/>
            <person name="Zahm M."/>
            <person name="Cabau C."/>
            <person name="Klopp C."/>
            <person name="Thompson A.W."/>
            <person name="Robinson-Rechavi M."/>
            <person name="Braasch I."/>
            <person name="Lecointre G."/>
            <person name="Bobe J."/>
            <person name="Postlethwait J.H."/>
            <person name="Berthelot C."/>
            <person name="Roest Crollius H."/>
            <person name="Guiguen Y."/>
        </authorList>
    </citation>
    <scope>NUCLEOTIDE SEQUENCE</scope>
    <source>
        <strain evidence="2">WJC10195</strain>
    </source>
</reference>
<feature type="transmembrane region" description="Helical" evidence="1">
    <location>
        <begin position="213"/>
        <end position="232"/>
    </location>
</feature>
<keyword evidence="1" id="KW-0472">Membrane</keyword>
<keyword evidence="3" id="KW-1185">Reference proteome</keyword>
<dbReference type="AlphaFoldDB" id="A0A9Q1EAY2"/>
<dbReference type="Proteomes" id="UP001152622">
    <property type="component" value="Chromosome 20"/>
</dbReference>
<proteinExistence type="predicted"/>
<organism evidence="2 3">
    <name type="scientific">Synaphobranchus kaupii</name>
    <name type="common">Kaup's arrowtooth eel</name>
    <dbReference type="NCBI Taxonomy" id="118154"/>
    <lineage>
        <taxon>Eukaryota</taxon>
        <taxon>Metazoa</taxon>
        <taxon>Chordata</taxon>
        <taxon>Craniata</taxon>
        <taxon>Vertebrata</taxon>
        <taxon>Euteleostomi</taxon>
        <taxon>Actinopterygii</taxon>
        <taxon>Neopterygii</taxon>
        <taxon>Teleostei</taxon>
        <taxon>Anguilliformes</taxon>
        <taxon>Synaphobranchidae</taxon>
        <taxon>Synaphobranchus</taxon>
    </lineage>
</organism>
<keyword evidence="1" id="KW-1133">Transmembrane helix</keyword>
<gene>
    <name evidence="2" type="ORF">SKAU_G00387910</name>
</gene>
<name>A0A9Q1EAY2_SYNKA</name>
<evidence type="ECO:0000313" key="3">
    <source>
        <dbReference type="Proteomes" id="UP001152622"/>
    </source>
</evidence>